<gene>
    <name evidence="2" type="ORF">KSP40_PGU019599</name>
</gene>
<comment type="caution">
    <text evidence="2">The sequence shown here is derived from an EMBL/GenBank/DDBJ whole genome shotgun (WGS) entry which is preliminary data.</text>
</comment>
<feature type="region of interest" description="Disordered" evidence="1">
    <location>
        <begin position="15"/>
        <end position="70"/>
    </location>
</feature>
<keyword evidence="3" id="KW-1185">Reference proteome</keyword>
<organism evidence="2 3">
    <name type="scientific">Platanthera guangdongensis</name>
    <dbReference type="NCBI Taxonomy" id="2320717"/>
    <lineage>
        <taxon>Eukaryota</taxon>
        <taxon>Viridiplantae</taxon>
        <taxon>Streptophyta</taxon>
        <taxon>Embryophyta</taxon>
        <taxon>Tracheophyta</taxon>
        <taxon>Spermatophyta</taxon>
        <taxon>Magnoliopsida</taxon>
        <taxon>Liliopsida</taxon>
        <taxon>Asparagales</taxon>
        <taxon>Orchidaceae</taxon>
        <taxon>Orchidoideae</taxon>
        <taxon>Orchideae</taxon>
        <taxon>Orchidinae</taxon>
        <taxon>Platanthera</taxon>
    </lineage>
</organism>
<reference evidence="2 3" key="1">
    <citation type="journal article" date="2022" name="Nat. Plants">
        <title>Genomes of leafy and leafless Platanthera orchids illuminate the evolution of mycoheterotrophy.</title>
        <authorList>
            <person name="Li M.H."/>
            <person name="Liu K.W."/>
            <person name="Li Z."/>
            <person name="Lu H.C."/>
            <person name="Ye Q.L."/>
            <person name="Zhang D."/>
            <person name="Wang J.Y."/>
            <person name="Li Y.F."/>
            <person name="Zhong Z.M."/>
            <person name="Liu X."/>
            <person name="Yu X."/>
            <person name="Liu D.K."/>
            <person name="Tu X.D."/>
            <person name="Liu B."/>
            <person name="Hao Y."/>
            <person name="Liao X.Y."/>
            <person name="Jiang Y.T."/>
            <person name="Sun W.H."/>
            <person name="Chen J."/>
            <person name="Chen Y.Q."/>
            <person name="Ai Y."/>
            <person name="Zhai J.W."/>
            <person name="Wu S.S."/>
            <person name="Zhou Z."/>
            <person name="Hsiao Y.Y."/>
            <person name="Wu W.L."/>
            <person name="Chen Y.Y."/>
            <person name="Lin Y.F."/>
            <person name="Hsu J.L."/>
            <person name="Li C.Y."/>
            <person name="Wang Z.W."/>
            <person name="Zhao X."/>
            <person name="Zhong W.Y."/>
            <person name="Ma X.K."/>
            <person name="Ma L."/>
            <person name="Huang J."/>
            <person name="Chen G.Z."/>
            <person name="Huang M.Z."/>
            <person name="Huang L."/>
            <person name="Peng D.H."/>
            <person name="Luo Y.B."/>
            <person name="Zou S.Q."/>
            <person name="Chen S.P."/>
            <person name="Lan S."/>
            <person name="Tsai W.C."/>
            <person name="Van de Peer Y."/>
            <person name="Liu Z.J."/>
        </authorList>
    </citation>
    <scope>NUCLEOTIDE SEQUENCE [LARGE SCALE GENOMIC DNA]</scope>
    <source>
        <strain evidence="2">Lor288</strain>
    </source>
</reference>
<protein>
    <submittedName>
        <fullName evidence="2">Uncharacterized protein</fullName>
    </submittedName>
</protein>
<name>A0ABR2M6M1_9ASPA</name>
<accession>A0ABR2M6M1</accession>
<sequence length="135" mass="14770">MEERAQYCDWTGRRTAVSTALSRRDEASGGPGTSQQHTVCREPSARMHPDDAANALLPVPGIQGGSDDRDEAGDCFCRVRGRDAIHGVDAGSPGFQDDRSEPDDHLIREEVETHEGLRFSLSCGRVRISFGFLLI</sequence>
<evidence type="ECO:0000313" key="2">
    <source>
        <dbReference type="EMBL" id="KAK8959713.1"/>
    </source>
</evidence>
<dbReference type="Proteomes" id="UP001412067">
    <property type="component" value="Unassembled WGS sequence"/>
</dbReference>
<evidence type="ECO:0000313" key="3">
    <source>
        <dbReference type="Proteomes" id="UP001412067"/>
    </source>
</evidence>
<proteinExistence type="predicted"/>
<feature type="compositionally biased region" description="Basic and acidic residues" evidence="1">
    <location>
        <begin position="39"/>
        <end position="51"/>
    </location>
</feature>
<evidence type="ECO:0000256" key="1">
    <source>
        <dbReference type="SAM" id="MobiDB-lite"/>
    </source>
</evidence>
<dbReference type="EMBL" id="JBBWWR010000011">
    <property type="protein sequence ID" value="KAK8959713.1"/>
    <property type="molecule type" value="Genomic_DNA"/>
</dbReference>